<gene>
    <name evidence="3" type="ORF">C1853_14180</name>
    <name evidence="2" type="ORF">C1871_03775</name>
</gene>
<dbReference type="Pfam" id="PF02195">
    <property type="entry name" value="ParB_N"/>
    <property type="match status" value="1"/>
</dbReference>
<sequence>MSSASDVAAGFSISGLLDAGAKTRSKYPVAELDINAIEDNPENAVYSMDEASIEALAASIEKDGLTDLPLVRKLPDGLWQLISGHRRRAAFRLLAQKDPAYRKMGCRIVEGITDEQAVSMLHAANYFVRELTVAERAAATRALGAQVQNMRDSDPALSGVRTEDIKASIIEKQTGRKVSGKTIKRDEALAKTIEKSVSDSWKPMANAGKVSAAAVKALAAMPKPAQEKAFREMDVDGMSKRDITQSLLSIRPSESRPDDSLAKARKLVEKYAKDLKGMPAPHDLECIEAMQAALREVMDASEGSSAP</sequence>
<organism evidence="2 4">
    <name type="scientific">Eggerthella lenta</name>
    <name type="common">Eubacterium lentum</name>
    <dbReference type="NCBI Taxonomy" id="84112"/>
    <lineage>
        <taxon>Bacteria</taxon>
        <taxon>Bacillati</taxon>
        <taxon>Actinomycetota</taxon>
        <taxon>Coriobacteriia</taxon>
        <taxon>Eggerthellales</taxon>
        <taxon>Eggerthellaceae</taxon>
        <taxon>Eggerthella</taxon>
    </lineage>
</organism>
<evidence type="ECO:0000313" key="4">
    <source>
        <dbReference type="Proteomes" id="UP000253857"/>
    </source>
</evidence>
<evidence type="ECO:0000313" key="5">
    <source>
        <dbReference type="Proteomes" id="UP000253915"/>
    </source>
</evidence>
<dbReference type="SUPFAM" id="SSF110849">
    <property type="entry name" value="ParB/Sulfiredoxin"/>
    <property type="match status" value="1"/>
</dbReference>
<dbReference type="RefSeq" id="WP_015760290.1">
    <property type="nucleotide sequence ID" value="NZ_CABMOO010000028.1"/>
</dbReference>
<dbReference type="InterPro" id="IPR050336">
    <property type="entry name" value="Chromosome_partition/occlusion"/>
</dbReference>
<dbReference type="SMART" id="SM00470">
    <property type="entry name" value="ParB"/>
    <property type="match status" value="1"/>
</dbReference>
<proteinExistence type="predicted"/>
<dbReference type="GO" id="GO:0007059">
    <property type="term" value="P:chromosome segregation"/>
    <property type="evidence" value="ECO:0007669"/>
    <property type="project" value="TreeGrafter"/>
</dbReference>
<comment type="caution">
    <text evidence="2">The sequence shown here is derived from an EMBL/GenBank/DDBJ whole genome shotgun (WGS) entry which is preliminary data.</text>
</comment>
<dbReference type="InterPro" id="IPR036086">
    <property type="entry name" value="ParB/Sulfiredoxin_sf"/>
</dbReference>
<dbReference type="Gene3D" id="3.90.1530.30">
    <property type="match status" value="1"/>
</dbReference>
<dbReference type="EMBL" id="PPTY01000003">
    <property type="protein sequence ID" value="RDB87915.1"/>
    <property type="molecule type" value="Genomic_DNA"/>
</dbReference>
<dbReference type="PANTHER" id="PTHR33375">
    <property type="entry name" value="CHROMOSOME-PARTITIONING PROTEIN PARB-RELATED"/>
    <property type="match status" value="1"/>
</dbReference>
<evidence type="ECO:0000313" key="2">
    <source>
        <dbReference type="EMBL" id="RDB87915.1"/>
    </source>
</evidence>
<dbReference type="Proteomes" id="UP000253857">
    <property type="component" value="Unassembled WGS sequence"/>
</dbReference>
<dbReference type="EMBL" id="PPUQ01000028">
    <property type="protein sequence ID" value="RDC34562.1"/>
    <property type="molecule type" value="Genomic_DNA"/>
</dbReference>
<evidence type="ECO:0000313" key="3">
    <source>
        <dbReference type="EMBL" id="RDC34562.1"/>
    </source>
</evidence>
<dbReference type="PANTHER" id="PTHR33375:SF1">
    <property type="entry name" value="CHROMOSOME-PARTITIONING PROTEIN PARB-RELATED"/>
    <property type="match status" value="1"/>
</dbReference>
<reference evidence="4 5" key="1">
    <citation type="journal article" date="2018" name="Elife">
        <title>Discovery and characterization of a prevalent human gut bacterial enzyme sufficient for the inactivation of a family of plant toxins.</title>
        <authorList>
            <person name="Koppel N."/>
            <person name="Bisanz J.E."/>
            <person name="Pandelia M.E."/>
            <person name="Turnbaugh P.J."/>
            <person name="Balskus E.P."/>
        </authorList>
    </citation>
    <scope>NUCLEOTIDE SEQUENCE [LARGE SCALE GENOMIC DNA]</scope>
    <source>
        <strain evidence="3 5">16A</strain>
        <strain evidence="2 4">FAA1-1-60AUCSF</strain>
    </source>
</reference>
<dbReference type="GO" id="GO:0005694">
    <property type="term" value="C:chromosome"/>
    <property type="evidence" value="ECO:0007669"/>
    <property type="project" value="TreeGrafter"/>
</dbReference>
<feature type="domain" description="ParB-like N-terminal" evidence="1">
    <location>
        <begin position="30"/>
        <end position="124"/>
    </location>
</feature>
<name>A0A369NNA5_EGGLN</name>
<protein>
    <submittedName>
        <fullName evidence="2">Chromosome partitioning protein ParB</fullName>
    </submittedName>
</protein>
<evidence type="ECO:0000259" key="1">
    <source>
        <dbReference type="SMART" id="SM00470"/>
    </source>
</evidence>
<dbReference type="AlphaFoldDB" id="A0A369NNA5"/>
<dbReference type="InterPro" id="IPR003115">
    <property type="entry name" value="ParB_N"/>
</dbReference>
<dbReference type="Proteomes" id="UP000253915">
    <property type="component" value="Unassembled WGS sequence"/>
</dbReference>
<accession>A0A369NNA5</accession>